<evidence type="ECO:0000256" key="4">
    <source>
        <dbReference type="ARBA" id="ARBA00023163"/>
    </source>
</evidence>
<dbReference type="InterPro" id="IPR000943">
    <property type="entry name" value="RNA_pol_sigma70"/>
</dbReference>
<dbReference type="Gene3D" id="1.10.1740.10">
    <property type="match status" value="1"/>
</dbReference>
<keyword evidence="4" id="KW-0804">Transcription</keyword>
<proteinExistence type="predicted"/>
<dbReference type="InterPro" id="IPR007627">
    <property type="entry name" value="RNA_pol_sigma70_r2"/>
</dbReference>
<evidence type="ECO:0000313" key="9">
    <source>
        <dbReference type="Proteomes" id="UP001596072"/>
    </source>
</evidence>
<organism evidence="8 9">
    <name type="scientific">Nocardioides vastitatis</name>
    <dbReference type="NCBI Taxonomy" id="2568655"/>
    <lineage>
        <taxon>Bacteria</taxon>
        <taxon>Bacillati</taxon>
        <taxon>Actinomycetota</taxon>
        <taxon>Actinomycetes</taxon>
        <taxon>Propionibacteriales</taxon>
        <taxon>Nocardioidaceae</taxon>
        <taxon>Nocardioides</taxon>
    </lineage>
</organism>
<dbReference type="InterPro" id="IPR007630">
    <property type="entry name" value="RNA_pol_sigma70_r4"/>
</dbReference>
<accession>A0ABW0ZKZ6</accession>
<dbReference type="InterPro" id="IPR013324">
    <property type="entry name" value="RNA_pol_sigma_r3/r4-like"/>
</dbReference>
<feature type="domain" description="RNA polymerase sigma-70 region 2" evidence="6">
    <location>
        <begin position="15"/>
        <end position="87"/>
    </location>
</feature>
<evidence type="ECO:0000259" key="6">
    <source>
        <dbReference type="Pfam" id="PF04542"/>
    </source>
</evidence>
<comment type="caution">
    <text evidence="8">The sequence shown here is derived from an EMBL/GenBank/DDBJ whole genome shotgun (WGS) entry which is preliminary data.</text>
</comment>
<dbReference type="PANTHER" id="PTHR30385">
    <property type="entry name" value="SIGMA FACTOR F FLAGELLAR"/>
    <property type="match status" value="1"/>
</dbReference>
<dbReference type="NCBIfam" id="TIGR02937">
    <property type="entry name" value="sigma70-ECF"/>
    <property type="match status" value="1"/>
</dbReference>
<name>A0ABW0ZKZ6_9ACTN</name>
<evidence type="ECO:0000313" key="8">
    <source>
        <dbReference type="EMBL" id="MFC5731690.1"/>
    </source>
</evidence>
<keyword evidence="2" id="KW-0731">Sigma factor</keyword>
<sequence>MNANTAAQALDADELITSHMPLVGHLVRETMSRVPTHVNRDDLTSAGLTALVLAARAFDPDRGVPFDRYAATRIRGALLDELRSVDWASRSVRRRARDLTETRNRLAGALGRTPTPAEVAHAAGLTPDEVAANDDDVSRAQVLSLHGSTTATIDDLVPTRAPSPEDMVEHAERLTYLREAIELLPERLRIVVEGYFFAERPMADIAAELGVTDSRISQMRAEALTLLKDALNHSLEPTLVTKTGKTDGVAQRRRETYCAAVATRHANGIRRGTRRPLNAVS</sequence>
<gene>
    <name evidence="8" type="ORF">ACFPQB_22470</name>
</gene>
<dbReference type="Pfam" id="PF04542">
    <property type="entry name" value="Sigma70_r2"/>
    <property type="match status" value="1"/>
</dbReference>
<dbReference type="Gene3D" id="1.20.140.160">
    <property type="match status" value="1"/>
</dbReference>
<evidence type="ECO:0000259" key="5">
    <source>
        <dbReference type="Pfam" id="PF04539"/>
    </source>
</evidence>
<dbReference type="InterPro" id="IPR014284">
    <property type="entry name" value="RNA_pol_sigma-70_dom"/>
</dbReference>
<dbReference type="EMBL" id="JBHSNS010000031">
    <property type="protein sequence ID" value="MFC5731690.1"/>
    <property type="molecule type" value="Genomic_DNA"/>
</dbReference>
<dbReference type="RefSeq" id="WP_378527886.1">
    <property type="nucleotide sequence ID" value="NZ_JBHSNS010000031.1"/>
</dbReference>
<feature type="domain" description="RNA polymerase sigma-70 region 3" evidence="5">
    <location>
        <begin position="97"/>
        <end position="167"/>
    </location>
</feature>
<keyword evidence="9" id="KW-1185">Reference proteome</keyword>
<feature type="domain" description="RNA polymerase sigma-70 region 4" evidence="7">
    <location>
        <begin position="180"/>
        <end position="228"/>
    </location>
</feature>
<evidence type="ECO:0000259" key="7">
    <source>
        <dbReference type="Pfam" id="PF04545"/>
    </source>
</evidence>
<dbReference type="SUPFAM" id="SSF88659">
    <property type="entry name" value="Sigma3 and sigma4 domains of RNA polymerase sigma factors"/>
    <property type="match status" value="2"/>
</dbReference>
<dbReference type="InterPro" id="IPR013325">
    <property type="entry name" value="RNA_pol_sigma_r2"/>
</dbReference>
<evidence type="ECO:0000256" key="2">
    <source>
        <dbReference type="ARBA" id="ARBA00023082"/>
    </source>
</evidence>
<dbReference type="Pfam" id="PF04539">
    <property type="entry name" value="Sigma70_r3"/>
    <property type="match status" value="1"/>
</dbReference>
<dbReference type="PIRSF" id="PIRSF000770">
    <property type="entry name" value="RNA_pol_sigma-SigE/K"/>
    <property type="match status" value="1"/>
</dbReference>
<keyword evidence="3" id="KW-0238">DNA-binding</keyword>
<dbReference type="Pfam" id="PF04545">
    <property type="entry name" value="Sigma70_r4"/>
    <property type="match status" value="1"/>
</dbReference>
<dbReference type="Proteomes" id="UP001596072">
    <property type="component" value="Unassembled WGS sequence"/>
</dbReference>
<dbReference type="SUPFAM" id="SSF88946">
    <property type="entry name" value="Sigma2 domain of RNA polymerase sigma factors"/>
    <property type="match status" value="1"/>
</dbReference>
<dbReference type="PANTHER" id="PTHR30385:SF7">
    <property type="entry name" value="RNA POLYMERASE SIGMA FACTOR FLIA"/>
    <property type="match status" value="1"/>
</dbReference>
<keyword evidence="1" id="KW-0805">Transcription regulation</keyword>
<dbReference type="InterPro" id="IPR007624">
    <property type="entry name" value="RNA_pol_sigma70_r3"/>
</dbReference>
<reference evidence="9" key="1">
    <citation type="journal article" date="2019" name="Int. J. Syst. Evol. Microbiol.">
        <title>The Global Catalogue of Microorganisms (GCM) 10K type strain sequencing project: providing services to taxonomists for standard genome sequencing and annotation.</title>
        <authorList>
            <consortium name="The Broad Institute Genomics Platform"/>
            <consortium name="The Broad Institute Genome Sequencing Center for Infectious Disease"/>
            <person name="Wu L."/>
            <person name="Ma J."/>
        </authorList>
    </citation>
    <scope>NUCLEOTIDE SEQUENCE [LARGE SCALE GENOMIC DNA]</scope>
    <source>
        <strain evidence="9">YIM 94188</strain>
    </source>
</reference>
<protein>
    <submittedName>
        <fullName evidence="8">Sigma-70 family RNA polymerase sigma factor</fullName>
    </submittedName>
</protein>
<evidence type="ECO:0000256" key="3">
    <source>
        <dbReference type="ARBA" id="ARBA00023125"/>
    </source>
</evidence>
<dbReference type="CDD" id="cd06171">
    <property type="entry name" value="Sigma70_r4"/>
    <property type="match status" value="1"/>
</dbReference>
<evidence type="ECO:0000256" key="1">
    <source>
        <dbReference type="ARBA" id="ARBA00023015"/>
    </source>
</evidence>